<keyword evidence="10 13" id="KW-0675">Receptor</keyword>
<keyword evidence="2 14" id="KW-1003">Cell membrane</keyword>
<name>A0AAR2IQR2_PYGNA</name>
<feature type="transmembrane region" description="Helical" evidence="14">
    <location>
        <begin position="60"/>
        <end position="80"/>
    </location>
</feature>
<dbReference type="Pfam" id="PF13853">
    <property type="entry name" value="7tm_4"/>
    <property type="match status" value="1"/>
</dbReference>
<evidence type="ECO:0000256" key="8">
    <source>
        <dbReference type="ARBA" id="ARBA00023136"/>
    </source>
</evidence>
<protein>
    <recommendedName>
        <fullName evidence="14">Olfactory receptor</fullName>
    </recommendedName>
</protein>
<evidence type="ECO:0000313" key="16">
    <source>
        <dbReference type="Ensembl" id="ENSPNAP00000042040.1"/>
    </source>
</evidence>
<dbReference type="InterPro" id="IPR052921">
    <property type="entry name" value="GPCR1_Superfamily_Member"/>
</dbReference>
<dbReference type="Ensembl" id="ENSPNAT00000063822.1">
    <property type="protein sequence ID" value="ENSPNAP00000042040.1"/>
    <property type="gene ID" value="ENSPNAG00000033127.1"/>
</dbReference>
<feature type="transmembrane region" description="Helical" evidence="14">
    <location>
        <begin position="275"/>
        <end position="293"/>
    </location>
</feature>
<evidence type="ECO:0000256" key="12">
    <source>
        <dbReference type="ARBA" id="ARBA00023224"/>
    </source>
</evidence>
<evidence type="ECO:0000256" key="10">
    <source>
        <dbReference type="ARBA" id="ARBA00023170"/>
    </source>
</evidence>
<keyword evidence="4 13" id="KW-0812">Transmembrane</keyword>
<dbReference type="SUPFAM" id="SSF81321">
    <property type="entry name" value="Family A G protein-coupled receptor-like"/>
    <property type="match status" value="1"/>
</dbReference>
<dbReference type="PRINTS" id="PR00245">
    <property type="entry name" value="OLFACTORYR"/>
</dbReference>
<proteinExistence type="inferred from homology"/>
<feature type="transmembrane region" description="Helical" evidence="14">
    <location>
        <begin position="198"/>
        <end position="218"/>
    </location>
</feature>
<keyword evidence="7 13" id="KW-0297">G-protein coupled receptor</keyword>
<feature type="domain" description="G-protein coupled receptors family 1 profile" evidence="15">
    <location>
        <begin position="43"/>
        <end position="291"/>
    </location>
</feature>
<evidence type="ECO:0000256" key="14">
    <source>
        <dbReference type="RuleBase" id="RU363047"/>
    </source>
</evidence>
<dbReference type="PROSITE" id="PS00237">
    <property type="entry name" value="G_PROTEIN_RECEP_F1_1"/>
    <property type="match status" value="1"/>
</dbReference>
<evidence type="ECO:0000256" key="4">
    <source>
        <dbReference type="ARBA" id="ARBA00022692"/>
    </source>
</evidence>
<evidence type="ECO:0000256" key="9">
    <source>
        <dbReference type="ARBA" id="ARBA00023157"/>
    </source>
</evidence>
<dbReference type="InterPro" id="IPR000276">
    <property type="entry name" value="GPCR_Rhodpsn"/>
</dbReference>
<keyword evidence="11" id="KW-0325">Glycoprotein</keyword>
<dbReference type="GO" id="GO:0004984">
    <property type="term" value="F:olfactory receptor activity"/>
    <property type="evidence" value="ECO:0007669"/>
    <property type="project" value="InterPro"/>
</dbReference>
<evidence type="ECO:0000256" key="3">
    <source>
        <dbReference type="ARBA" id="ARBA00022606"/>
    </source>
</evidence>
<dbReference type="PRINTS" id="PR00237">
    <property type="entry name" value="GPCRRHODOPSN"/>
</dbReference>
<evidence type="ECO:0000313" key="17">
    <source>
        <dbReference type="Proteomes" id="UP001501920"/>
    </source>
</evidence>
<organism evidence="16 17">
    <name type="scientific">Pygocentrus nattereri</name>
    <name type="common">Red-bellied piranha</name>
    <dbReference type="NCBI Taxonomy" id="42514"/>
    <lineage>
        <taxon>Eukaryota</taxon>
        <taxon>Metazoa</taxon>
        <taxon>Chordata</taxon>
        <taxon>Craniata</taxon>
        <taxon>Vertebrata</taxon>
        <taxon>Euteleostomi</taxon>
        <taxon>Actinopterygii</taxon>
        <taxon>Neopterygii</taxon>
        <taxon>Teleostei</taxon>
        <taxon>Ostariophysi</taxon>
        <taxon>Characiformes</taxon>
        <taxon>Characoidei</taxon>
        <taxon>Pygocentrus</taxon>
    </lineage>
</organism>
<dbReference type="InterPro" id="IPR017452">
    <property type="entry name" value="GPCR_Rhodpsn_7TM"/>
</dbReference>
<evidence type="ECO:0000256" key="13">
    <source>
        <dbReference type="RuleBase" id="RU000688"/>
    </source>
</evidence>
<feature type="transmembrane region" description="Helical" evidence="14">
    <location>
        <begin position="239"/>
        <end position="263"/>
    </location>
</feature>
<evidence type="ECO:0000256" key="1">
    <source>
        <dbReference type="ARBA" id="ARBA00004651"/>
    </source>
</evidence>
<dbReference type="GO" id="GO:0004930">
    <property type="term" value="F:G protein-coupled receptor activity"/>
    <property type="evidence" value="ECO:0007669"/>
    <property type="project" value="UniProtKB-KW"/>
</dbReference>
<feature type="transmembrane region" description="Helical" evidence="14">
    <location>
        <begin position="100"/>
        <end position="122"/>
    </location>
</feature>
<dbReference type="FunFam" id="1.20.1070.10:FF:000024">
    <property type="entry name" value="Olfactory receptor"/>
    <property type="match status" value="1"/>
</dbReference>
<accession>A0AAR2IQR2</accession>
<evidence type="ECO:0000256" key="11">
    <source>
        <dbReference type="ARBA" id="ARBA00023180"/>
    </source>
</evidence>
<dbReference type="Gene3D" id="1.20.1070.10">
    <property type="entry name" value="Rhodopsin 7-helix transmembrane proteins"/>
    <property type="match status" value="1"/>
</dbReference>
<evidence type="ECO:0000256" key="5">
    <source>
        <dbReference type="ARBA" id="ARBA00022725"/>
    </source>
</evidence>
<evidence type="ECO:0000256" key="2">
    <source>
        <dbReference type="ARBA" id="ARBA00022475"/>
    </source>
</evidence>
<dbReference type="GeneTree" id="ENSGT00950000183023"/>
<dbReference type="GO" id="GO:0005549">
    <property type="term" value="F:odorant binding"/>
    <property type="evidence" value="ECO:0007669"/>
    <property type="project" value="TreeGrafter"/>
</dbReference>
<dbReference type="Proteomes" id="UP001501920">
    <property type="component" value="Chromosome 17"/>
</dbReference>
<reference evidence="16 17" key="1">
    <citation type="submission" date="2020-10" db="EMBL/GenBank/DDBJ databases">
        <title>Pygocentrus nattereri (red-bellied piranha) genome, fPygNat1, primary haplotype.</title>
        <authorList>
            <person name="Myers G."/>
            <person name="Meyer A."/>
            <person name="Karagic N."/>
            <person name="Pippel M."/>
            <person name="Winkler S."/>
            <person name="Tracey A."/>
            <person name="Wood J."/>
            <person name="Formenti G."/>
            <person name="Howe K."/>
            <person name="Fedrigo O."/>
            <person name="Jarvis E.D."/>
        </authorList>
    </citation>
    <scope>NUCLEOTIDE SEQUENCE [LARGE SCALE GENOMIC DNA]</scope>
</reference>
<keyword evidence="17" id="KW-1185">Reference proteome</keyword>
<dbReference type="PROSITE" id="PS50262">
    <property type="entry name" value="G_PROTEIN_RECEP_F1_2"/>
    <property type="match status" value="1"/>
</dbReference>
<feature type="transmembrane region" description="Helical" evidence="14">
    <location>
        <begin position="28"/>
        <end position="53"/>
    </location>
</feature>
<keyword evidence="9" id="KW-1015">Disulfide bond</keyword>
<reference evidence="16" key="2">
    <citation type="submission" date="2025-08" db="UniProtKB">
        <authorList>
            <consortium name="Ensembl"/>
        </authorList>
    </citation>
    <scope>IDENTIFICATION</scope>
</reference>
<keyword evidence="6 14" id="KW-1133">Transmembrane helix</keyword>
<feature type="transmembrane region" description="Helical" evidence="14">
    <location>
        <begin position="143"/>
        <end position="164"/>
    </location>
</feature>
<dbReference type="InterPro" id="IPR000725">
    <property type="entry name" value="Olfact_rcpt"/>
</dbReference>
<keyword evidence="8 14" id="KW-0472">Membrane</keyword>
<sequence>ECCPVNNSSKEFIFVLHGLNDSRTNKHIYFAFGLVVYIVTLFVNLTLIITIILEKTLHEPMYLFICNLFLNGICGASAFYPKILADLFLDSNIISYTGCLIQMYIIYCYLFSEFTSLTVMAYDRYVAICKPLEYHNVMTQQKVVNLMIFIWIFSLLQVSVATVLTVQTPLCGNDIDKLYCFNWDVVKLSCTDVTVNNVYSYIIMFFQFFQAVFIIISYTRIIRAALKSKTERVKFMQTCLPHLITLINFTISVLFDVLCARYGKGQELQTLRNILGIEFLVVPPLLNPIIYGLKMNQIRQIVVVIQVLQRNLEMNFFRQEHM</sequence>
<dbReference type="PANTHER" id="PTHR26451">
    <property type="entry name" value="G_PROTEIN_RECEP_F1_2 DOMAIN-CONTAINING PROTEIN"/>
    <property type="match status" value="1"/>
</dbReference>
<evidence type="ECO:0000256" key="6">
    <source>
        <dbReference type="ARBA" id="ARBA00022989"/>
    </source>
</evidence>
<dbReference type="AlphaFoldDB" id="A0AAR2IQR2"/>
<comment type="subcellular location">
    <subcellularLocation>
        <location evidence="1 14">Cell membrane</location>
        <topology evidence="1 14">Multi-pass membrane protein</topology>
    </subcellularLocation>
</comment>
<keyword evidence="5 14" id="KW-0552">Olfaction</keyword>
<dbReference type="GO" id="GO:0005886">
    <property type="term" value="C:plasma membrane"/>
    <property type="evidence" value="ECO:0007669"/>
    <property type="project" value="UniProtKB-SubCell"/>
</dbReference>
<comment type="similarity">
    <text evidence="13">Belongs to the G-protein coupled receptor 1 family.</text>
</comment>
<keyword evidence="12 13" id="KW-0807">Transducer</keyword>
<keyword evidence="3 14" id="KW-0716">Sensory transduction</keyword>
<evidence type="ECO:0000256" key="7">
    <source>
        <dbReference type="ARBA" id="ARBA00023040"/>
    </source>
</evidence>
<reference evidence="16" key="3">
    <citation type="submission" date="2025-09" db="UniProtKB">
        <authorList>
            <consortium name="Ensembl"/>
        </authorList>
    </citation>
    <scope>IDENTIFICATION</scope>
</reference>
<evidence type="ECO:0000259" key="15">
    <source>
        <dbReference type="PROSITE" id="PS50262"/>
    </source>
</evidence>
<dbReference type="PANTHER" id="PTHR26451:SF860">
    <property type="entry name" value="ODORANT RECEPTOR-RELATED"/>
    <property type="match status" value="1"/>
</dbReference>